<dbReference type="GO" id="GO:0046872">
    <property type="term" value="F:metal ion binding"/>
    <property type="evidence" value="ECO:0007669"/>
    <property type="project" value="UniProtKB-KW"/>
</dbReference>
<dbReference type="AlphaFoldDB" id="A0A2G9ZA91"/>
<accession>A0A2G9ZA91</accession>
<name>A0A2G9ZA91_9BACT</name>
<dbReference type="GO" id="GO:0005975">
    <property type="term" value="P:carbohydrate metabolic process"/>
    <property type="evidence" value="ECO:0007669"/>
    <property type="project" value="InterPro"/>
</dbReference>
<dbReference type="Pfam" id="PF00834">
    <property type="entry name" value="Ribul_P_3_epim"/>
    <property type="match status" value="1"/>
</dbReference>
<evidence type="ECO:0000313" key="3">
    <source>
        <dbReference type="EMBL" id="PIP30067.1"/>
    </source>
</evidence>
<keyword evidence="2" id="KW-0413">Isomerase</keyword>
<dbReference type="InterPro" id="IPR013785">
    <property type="entry name" value="Aldolase_TIM"/>
</dbReference>
<dbReference type="InterPro" id="IPR000056">
    <property type="entry name" value="Ribul_P_3_epim-like"/>
</dbReference>
<evidence type="ECO:0008006" key="5">
    <source>
        <dbReference type="Google" id="ProtNLM"/>
    </source>
</evidence>
<dbReference type="GO" id="GO:0016857">
    <property type="term" value="F:racemase and epimerase activity, acting on carbohydrates and derivatives"/>
    <property type="evidence" value="ECO:0007669"/>
    <property type="project" value="InterPro"/>
</dbReference>
<organism evidence="3 4">
    <name type="scientific">Candidatus Jorgensenbacteria bacterium CG23_combo_of_CG06-09_8_20_14_all_54_14</name>
    <dbReference type="NCBI Taxonomy" id="1974595"/>
    <lineage>
        <taxon>Bacteria</taxon>
        <taxon>Candidatus Joergenseniibacteriota</taxon>
    </lineage>
</organism>
<comment type="caution">
    <text evidence="3">The sequence shown here is derived from an EMBL/GenBank/DDBJ whole genome shotgun (WGS) entry which is preliminary data.</text>
</comment>
<protein>
    <recommendedName>
        <fullName evidence="5">Ribulose-phosphate 3-epimerase</fullName>
    </recommendedName>
</protein>
<dbReference type="Proteomes" id="UP000228812">
    <property type="component" value="Unassembled WGS sequence"/>
</dbReference>
<dbReference type="SUPFAM" id="SSF51366">
    <property type="entry name" value="Ribulose-phoshate binding barrel"/>
    <property type="match status" value="1"/>
</dbReference>
<evidence type="ECO:0000313" key="4">
    <source>
        <dbReference type="Proteomes" id="UP000228812"/>
    </source>
</evidence>
<reference evidence="3 4" key="1">
    <citation type="submission" date="2017-09" db="EMBL/GenBank/DDBJ databases">
        <title>Depth-based differentiation of microbial function through sediment-hosted aquifers and enrichment of novel symbionts in the deep terrestrial subsurface.</title>
        <authorList>
            <person name="Probst A.J."/>
            <person name="Ladd B."/>
            <person name="Jarett J.K."/>
            <person name="Geller-Mcgrath D.E."/>
            <person name="Sieber C.M."/>
            <person name="Emerson J.B."/>
            <person name="Anantharaman K."/>
            <person name="Thomas B.C."/>
            <person name="Malmstrom R."/>
            <person name="Stieglmeier M."/>
            <person name="Klingl A."/>
            <person name="Woyke T."/>
            <person name="Ryan C.M."/>
            <person name="Banfield J.F."/>
        </authorList>
    </citation>
    <scope>NUCLEOTIDE SEQUENCE [LARGE SCALE GENOMIC DNA]</scope>
    <source>
        <strain evidence="3">CG23_combo_of_CG06-09_8_20_14_all_54_14</strain>
    </source>
</reference>
<evidence type="ECO:0000256" key="2">
    <source>
        <dbReference type="ARBA" id="ARBA00023235"/>
    </source>
</evidence>
<dbReference type="PANTHER" id="PTHR11749">
    <property type="entry name" value="RIBULOSE-5-PHOSPHATE-3-EPIMERASE"/>
    <property type="match status" value="1"/>
</dbReference>
<proteinExistence type="predicted"/>
<keyword evidence="1" id="KW-0479">Metal-binding</keyword>
<gene>
    <name evidence="3" type="ORF">COX26_00770</name>
</gene>
<dbReference type="InterPro" id="IPR011060">
    <property type="entry name" value="RibuloseP-bd_barrel"/>
</dbReference>
<dbReference type="EMBL" id="PCRZ01000015">
    <property type="protein sequence ID" value="PIP30067.1"/>
    <property type="molecule type" value="Genomic_DNA"/>
</dbReference>
<dbReference type="Gene3D" id="3.20.20.70">
    <property type="entry name" value="Aldolase class I"/>
    <property type="match status" value="1"/>
</dbReference>
<evidence type="ECO:0000256" key="1">
    <source>
        <dbReference type="ARBA" id="ARBA00022723"/>
    </source>
</evidence>
<sequence>MEVAPVINCPDFACAAKRFSAAAEWGAPWIHIDVADGLFAPVTTWGNPAELKKLIAAHPEADVEVHLMVKNPAAVAEAWFEAGARRLIVHVETLDGAEGKQINVLIEQGTEHGAEVVVALAPRTPVAEIVPYLNVVYAVQCLAVPVGPSGQTFDERIIEKVSYLRLRNPDLFIEVDGGVTPAVARRVSEAGADMVAVGSYIFNARNPHAAYRELL</sequence>